<reference evidence="7" key="1">
    <citation type="submission" date="2021-02" db="EMBL/GenBank/DDBJ databases">
        <authorList>
            <person name="Nowell W R."/>
        </authorList>
    </citation>
    <scope>NUCLEOTIDE SEQUENCE</scope>
</reference>
<proteinExistence type="inferred from homology"/>
<evidence type="ECO:0000256" key="6">
    <source>
        <dbReference type="SAM" id="MobiDB-lite"/>
    </source>
</evidence>
<evidence type="ECO:0000256" key="3">
    <source>
        <dbReference type="ARBA" id="ARBA00022949"/>
    </source>
</evidence>
<name>A0A818Z0S6_9BILA</name>
<dbReference type="PANTHER" id="PTHR13546">
    <property type="entry name" value="RE60986P"/>
    <property type="match status" value="1"/>
</dbReference>
<comment type="similarity">
    <text evidence="2">Belongs to the CCDC85 family.</text>
</comment>
<dbReference type="InterPro" id="IPR019359">
    <property type="entry name" value="CCDC85"/>
</dbReference>
<gene>
    <name evidence="7" type="ORF">GRG538_LOCUS32060</name>
</gene>
<dbReference type="AlphaFoldDB" id="A0A818Z0S6"/>
<dbReference type="Pfam" id="PF10226">
    <property type="entry name" value="CCDC85"/>
    <property type="match status" value="1"/>
</dbReference>
<feature type="coiled-coil region" evidence="5">
    <location>
        <begin position="57"/>
        <end position="91"/>
    </location>
</feature>
<dbReference type="Proteomes" id="UP000663872">
    <property type="component" value="Unassembled WGS sequence"/>
</dbReference>
<feature type="compositionally biased region" description="Polar residues" evidence="6">
    <location>
        <begin position="106"/>
        <end position="122"/>
    </location>
</feature>
<sequence length="223" mass="25378">MSRQSTADEQEGITLEENSSLVSTNDDLKELCMLLDEERYKMHQLAEQWKHFGTSTINKLASQIVDYEEKLHDLEERQISLLKENESLKSLIDQSMLTTINNTSTQLVDKQSEKNVSTQTPIDRQESSPDMSMDDSLQRQISLQNMFDAIKTAEIYESIGNVTGNDDSGKTILKEFCNTAEIYESIGNVTGNDDSGKTILKEFCNLIWKYLEERSKPKSSCLL</sequence>
<comment type="subcellular location">
    <subcellularLocation>
        <location evidence="1">Cell junction</location>
        <location evidence="1">Adherens junction</location>
    </subcellularLocation>
</comment>
<keyword evidence="4 5" id="KW-0175">Coiled coil</keyword>
<evidence type="ECO:0000256" key="2">
    <source>
        <dbReference type="ARBA" id="ARBA00009052"/>
    </source>
</evidence>
<protein>
    <submittedName>
        <fullName evidence="7">Uncharacterized protein</fullName>
    </submittedName>
</protein>
<evidence type="ECO:0000256" key="1">
    <source>
        <dbReference type="ARBA" id="ARBA00004536"/>
    </source>
</evidence>
<dbReference type="EMBL" id="CAJNYT010005634">
    <property type="protein sequence ID" value="CAF3763082.1"/>
    <property type="molecule type" value="Genomic_DNA"/>
</dbReference>
<comment type="caution">
    <text evidence="7">The sequence shown here is derived from an EMBL/GenBank/DDBJ whole genome shotgun (WGS) entry which is preliminary data.</text>
</comment>
<accession>A0A818Z0S6</accession>
<organism evidence="7 8">
    <name type="scientific">Rotaria socialis</name>
    <dbReference type="NCBI Taxonomy" id="392032"/>
    <lineage>
        <taxon>Eukaryota</taxon>
        <taxon>Metazoa</taxon>
        <taxon>Spiralia</taxon>
        <taxon>Gnathifera</taxon>
        <taxon>Rotifera</taxon>
        <taxon>Eurotatoria</taxon>
        <taxon>Bdelloidea</taxon>
        <taxon>Philodinida</taxon>
        <taxon>Philodinidae</taxon>
        <taxon>Rotaria</taxon>
    </lineage>
</organism>
<evidence type="ECO:0000313" key="8">
    <source>
        <dbReference type="Proteomes" id="UP000663872"/>
    </source>
</evidence>
<dbReference type="GO" id="GO:0005912">
    <property type="term" value="C:adherens junction"/>
    <property type="evidence" value="ECO:0007669"/>
    <property type="project" value="UniProtKB-SubCell"/>
</dbReference>
<evidence type="ECO:0000256" key="4">
    <source>
        <dbReference type="ARBA" id="ARBA00023054"/>
    </source>
</evidence>
<dbReference type="PANTHER" id="PTHR13546:SF15">
    <property type="entry name" value="CCDC85"/>
    <property type="match status" value="1"/>
</dbReference>
<keyword evidence="3" id="KW-0965">Cell junction</keyword>
<feature type="region of interest" description="Disordered" evidence="6">
    <location>
        <begin position="106"/>
        <end position="133"/>
    </location>
</feature>
<evidence type="ECO:0000313" key="7">
    <source>
        <dbReference type="EMBL" id="CAF3763082.1"/>
    </source>
</evidence>
<evidence type="ECO:0000256" key="5">
    <source>
        <dbReference type="SAM" id="Coils"/>
    </source>
</evidence>